<evidence type="ECO:0000256" key="5">
    <source>
        <dbReference type="ARBA" id="ARBA00023004"/>
    </source>
</evidence>
<evidence type="ECO:0000256" key="4">
    <source>
        <dbReference type="ARBA" id="ARBA00023002"/>
    </source>
</evidence>
<evidence type="ECO:0000256" key="1">
    <source>
        <dbReference type="ARBA" id="ARBA00010617"/>
    </source>
</evidence>
<dbReference type="InterPro" id="IPR001128">
    <property type="entry name" value="Cyt_P450"/>
</dbReference>
<evidence type="ECO:0008006" key="9">
    <source>
        <dbReference type="Google" id="ProtNLM"/>
    </source>
</evidence>
<dbReference type="InterPro" id="IPR036396">
    <property type="entry name" value="Cyt_P450_sf"/>
</dbReference>
<sequence>MEHPRVIPFSCPEPLAEPAELAELRETEGLARVRTSTGHPAWLATRYDDVRSLCADRRIGKSHPDPARAPRLWNAELFAPERREPEKELDERRRVRAVVMSTFGRQRIEGLRPSATETCEDLLSGLVARGTTADLVAEFAEPFATDLLFDYLGIPLTDREAVRAGIIAVRKPGGSSGMRAQMRSYFHDLMQEKSRNPGADALSEMISRLASPTDITLLSGFFPALAEYDTIANRIGYGLLALLAHPGQLAAVRRDGSLVPSAIEEIMRFAVPGGSWLPRYALVDFTFQGADIRRGDLIVCSAQSANRDSGVFADPDTFDAARTPNPHLGFGHGKFYCPGAPLSRMMLEIVIVAVFRRLPNLRLAVPPTELLVDTGKVTGGLVALPVSWDAN</sequence>
<dbReference type="InterPro" id="IPR002397">
    <property type="entry name" value="Cyt_P450_B"/>
</dbReference>
<dbReference type="PANTHER" id="PTHR46696:SF1">
    <property type="entry name" value="CYTOCHROME P450 YJIB-RELATED"/>
    <property type="match status" value="1"/>
</dbReference>
<name>A0A365GXL8_9ACTN</name>
<evidence type="ECO:0000256" key="3">
    <source>
        <dbReference type="ARBA" id="ARBA00022723"/>
    </source>
</evidence>
<organism evidence="7 8">
    <name type="scientific">Actinomadura craniellae</name>
    <dbReference type="NCBI Taxonomy" id="2231787"/>
    <lineage>
        <taxon>Bacteria</taxon>
        <taxon>Bacillati</taxon>
        <taxon>Actinomycetota</taxon>
        <taxon>Actinomycetes</taxon>
        <taxon>Streptosporangiales</taxon>
        <taxon>Thermomonosporaceae</taxon>
        <taxon>Actinomadura</taxon>
    </lineage>
</organism>
<dbReference type="Pfam" id="PF00067">
    <property type="entry name" value="p450"/>
    <property type="match status" value="1"/>
</dbReference>
<reference evidence="7 8" key="1">
    <citation type="submission" date="2018-06" db="EMBL/GenBank/DDBJ databases">
        <title>Actinomadura craniellae sp. nov. isolated from marine sponge Craniella sp.</title>
        <authorList>
            <person name="Li L."/>
            <person name="Xu Q.H."/>
            <person name="Lin H.W."/>
            <person name="Lu Y.H."/>
        </authorList>
    </citation>
    <scope>NUCLEOTIDE SEQUENCE [LARGE SCALE GENOMIC DNA]</scope>
    <source>
        <strain evidence="7 8">LHW63021</strain>
    </source>
</reference>
<keyword evidence="8" id="KW-1185">Reference proteome</keyword>
<accession>A0A365GXL8</accession>
<keyword evidence="2" id="KW-0349">Heme</keyword>
<evidence type="ECO:0000313" key="8">
    <source>
        <dbReference type="Proteomes" id="UP000251891"/>
    </source>
</evidence>
<protein>
    <recommendedName>
        <fullName evidence="9">Cytochrome P450</fullName>
    </recommendedName>
</protein>
<evidence type="ECO:0000313" key="7">
    <source>
        <dbReference type="EMBL" id="RAY11570.1"/>
    </source>
</evidence>
<comment type="caution">
    <text evidence="7">The sequence shown here is derived from an EMBL/GenBank/DDBJ whole genome shotgun (WGS) entry which is preliminary data.</text>
</comment>
<dbReference type="GO" id="GO:0005506">
    <property type="term" value="F:iron ion binding"/>
    <property type="evidence" value="ECO:0007669"/>
    <property type="project" value="InterPro"/>
</dbReference>
<keyword evidence="6" id="KW-0503">Monooxygenase</keyword>
<dbReference type="PRINTS" id="PR00359">
    <property type="entry name" value="BP450"/>
</dbReference>
<dbReference type="GO" id="GO:0016705">
    <property type="term" value="F:oxidoreductase activity, acting on paired donors, with incorporation or reduction of molecular oxygen"/>
    <property type="evidence" value="ECO:0007669"/>
    <property type="project" value="InterPro"/>
</dbReference>
<evidence type="ECO:0000256" key="2">
    <source>
        <dbReference type="ARBA" id="ARBA00022617"/>
    </source>
</evidence>
<dbReference type="EMBL" id="QLYX01000018">
    <property type="protein sequence ID" value="RAY11570.1"/>
    <property type="molecule type" value="Genomic_DNA"/>
</dbReference>
<keyword evidence="4" id="KW-0560">Oxidoreductase</keyword>
<dbReference type="Gene3D" id="1.10.630.10">
    <property type="entry name" value="Cytochrome P450"/>
    <property type="match status" value="1"/>
</dbReference>
<dbReference type="AlphaFoldDB" id="A0A365GXL8"/>
<proteinExistence type="inferred from homology"/>
<evidence type="ECO:0000256" key="6">
    <source>
        <dbReference type="ARBA" id="ARBA00023033"/>
    </source>
</evidence>
<gene>
    <name evidence="7" type="ORF">DPM19_30185</name>
</gene>
<keyword evidence="5" id="KW-0408">Iron</keyword>
<dbReference type="Proteomes" id="UP000251891">
    <property type="component" value="Unassembled WGS sequence"/>
</dbReference>
<comment type="similarity">
    <text evidence="1">Belongs to the cytochrome P450 family.</text>
</comment>
<dbReference type="GO" id="GO:0004497">
    <property type="term" value="F:monooxygenase activity"/>
    <property type="evidence" value="ECO:0007669"/>
    <property type="project" value="UniProtKB-KW"/>
</dbReference>
<dbReference type="FunFam" id="1.10.630.10:FF:000018">
    <property type="entry name" value="Cytochrome P450 monooxygenase"/>
    <property type="match status" value="1"/>
</dbReference>
<dbReference type="SUPFAM" id="SSF48264">
    <property type="entry name" value="Cytochrome P450"/>
    <property type="match status" value="1"/>
</dbReference>
<dbReference type="RefSeq" id="WP_111871476.1">
    <property type="nucleotide sequence ID" value="NZ_QLYX01000018.1"/>
</dbReference>
<keyword evidence="3" id="KW-0479">Metal-binding</keyword>
<dbReference type="GO" id="GO:0020037">
    <property type="term" value="F:heme binding"/>
    <property type="evidence" value="ECO:0007669"/>
    <property type="project" value="InterPro"/>
</dbReference>
<dbReference type="PANTHER" id="PTHR46696">
    <property type="entry name" value="P450, PUTATIVE (EUROFUNG)-RELATED"/>
    <property type="match status" value="1"/>
</dbReference>
<dbReference type="OrthoDB" id="4133219at2"/>